<name>A0A2M8KJJ3_9BACT</name>
<comment type="caution">
    <text evidence="1">The sequence shown here is derived from an EMBL/GenBank/DDBJ whole genome shotgun (WGS) entry which is preliminary data.</text>
</comment>
<evidence type="ECO:0000313" key="1">
    <source>
        <dbReference type="EMBL" id="PJE60096.1"/>
    </source>
</evidence>
<gene>
    <name evidence="1" type="ORF">COU85_00100</name>
</gene>
<evidence type="ECO:0000313" key="2">
    <source>
        <dbReference type="Proteomes" id="UP000231086"/>
    </source>
</evidence>
<proteinExistence type="predicted"/>
<sequence length="104" mass="11975">MKKQIFWFRIKLTQKHKREAKMITNPTLSACMTPEHQYALGNPKELMPAAQEKLVFSGPANQWEHYESLAFQNFLMVRGITPTDRIAIFRGTGKKKGKLEIIGL</sequence>
<reference evidence="2" key="1">
    <citation type="submission" date="2017-09" db="EMBL/GenBank/DDBJ databases">
        <title>Depth-based differentiation of microbial function through sediment-hosted aquifers and enrichment of novel symbionts in the deep terrestrial subsurface.</title>
        <authorList>
            <person name="Probst A.J."/>
            <person name="Ladd B."/>
            <person name="Jarett J.K."/>
            <person name="Geller-Mcgrath D.E."/>
            <person name="Sieber C.M.K."/>
            <person name="Emerson J.B."/>
            <person name="Anantharaman K."/>
            <person name="Thomas B.C."/>
            <person name="Malmstrom R."/>
            <person name="Stieglmeier M."/>
            <person name="Klingl A."/>
            <person name="Woyke T."/>
            <person name="Ryan C.M."/>
            <person name="Banfield J.F."/>
        </authorList>
    </citation>
    <scope>NUCLEOTIDE SEQUENCE [LARGE SCALE GENOMIC DNA]</scope>
</reference>
<dbReference type="AlphaFoldDB" id="A0A2M8KJJ3"/>
<dbReference type="Proteomes" id="UP000231086">
    <property type="component" value="Unassembled WGS sequence"/>
</dbReference>
<protein>
    <submittedName>
        <fullName evidence="1">Uncharacterized protein</fullName>
    </submittedName>
</protein>
<accession>A0A2M8KJJ3</accession>
<organism evidence="1 2">
    <name type="scientific">Candidatus Portnoybacteria bacterium CG10_big_fil_rev_8_21_14_0_10_44_7</name>
    <dbReference type="NCBI Taxonomy" id="1974816"/>
    <lineage>
        <taxon>Bacteria</taxon>
        <taxon>Candidatus Portnoyibacteriota</taxon>
    </lineage>
</organism>
<dbReference type="EMBL" id="PFEA01000003">
    <property type="protein sequence ID" value="PJE60096.1"/>
    <property type="molecule type" value="Genomic_DNA"/>
</dbReference>